<evidence type="ECO:0000313" key="4">
    <source>
        <dbReference type="Proteomes" id="UP000324222"/>
    </source>
</evidence>
<dbReference type="AlphaFoldDB" id="A0A5B7FIV1"/>
<feature type="region of interest" description="Disordered" evidence="2">
    <location>
        <begin position="1"/>
        <end position="31"/>
    </location>
</feature>
<feature type="compositionally biased region" description="Low complexity" evidence="2">
    <location>
        <begin position="7"/>
        <end position="24"/>
    </location>
</feature>
<dbReference type="Proteomes" id="UP000324222">
    <property type="component" value="Unassembled WGS sequence"/>
</dbReference>
<keyword evidence="1" id="KW-0175">Coiled coil</keyword>
<evidence type="ECO:0008006" key="5">
    <source>
        <dbReference type="Google" id="ProtNLM"/>
    </source>
</evidence>
<reference evidence="3 4" key="1">
    <citation type="submission" date="2019-05" db="EMBL/GenBank/DDBJ databases">
        <title>Another draft genome of Portunus trituberculatus and its Hox gene families provides insights of decapod evolution.</title>
        <authorList>
            <person name="Jeong J.-H."/>
            <person name="Song I."/>
            <person name="Kim S."/>
            <person name="Choi T."/>
            <person name="Kim D."/>
            <person name="Ryu S."/>
            <person name="Kim W."/>
        </authorList>
    </citation>
    <scope>NUCLEOTIDE SEQUENCE [LARGE SCALE GENOMIC DNA]</scope>
    <source>
        <tissue evidence="3">Muscle</tissue>
    </source>
</reference>
<evidence type="ECO:0000256" key="1">
    <source>
        <dbReference type="SAM" id="Coils"/>
    </source>
</evidence>
<accession>A0A5B7FIV1</accession>
<protein>
    <recommendedName>
        <fullName evidence="5">Trichoplein keratin filament-binding protein</fullName>
    </recommendedName>
</protein>
<proteinExistence type="predicted"/>
<feature type="coiled-coil region" evidence="1">
    <location>
        <begin position="79"/>
        <end position="166"/>
    </location>
</feature>
<name>A0A5B7FIV1_PORTR</name>
<organism evidence="3 4">
    <name type="scientific">Portunus trituberculatus</name>
    <name type="common">Swimming crab</name>
    <name type="synonym">Neptunus trituberculatus</name>
    <dbReference type="NCBI Taxonomy" id="210409"/>
    <lineage>
        <taxon>Eukaryota</taxon>
        <taxon>Metazoa</taxon>
        <taxon>Ecdysozoa</taxon>
        <taxon>Arthropoda</taxon>
        <taxon>Crustacea</taxon>
        <taxon>Multicrustacea</taxon>
        <taxon>Malacostraca</taxon>
        <taxon>Eumalacostraca</taxon>
        <taxon>Eucarida</taxon>
        <taxon>Decapoda</taxon>
        <taxon>Pleocyemata</taxon>
        <taxon>Brachyura</taxon>
        <taxon>Eubrachyura</taxon>
        <taxon>Portunoidea</taxon>
        <taxon>Portunidae</taxon>
        <taxon>Portuninae</taxon>
        <taxon>Portunus</taxon>
    </lineage>
</organism>
<evidence type="ECO:0000256" key="2">
    <source>
        <dbReference type="SAM" id="MobiDB-lite"/>
    </source>
</evidence>
<sequence>MSRRRPGTAGSVRSSSAVGALRVRPGSRPSSAREWFEAYNHRRNEEAWRMEEWRNTVNLYKRREWEAQYYNIIAQPRKKISDEEEWKRKEEKRRKLEERRNKLRTLLKEDEKRYQDEREKKYRESKHHTVHRHFMYPEVDMMRTRLEDLKKKNQEERKKLSEALSYEAWRKSNPQVRQVQAKSSKNSKERDLLNAEKSALQQSISETRDKMHLLETERKQMQERKSYVSKPSERVLQETAALRRDHAAEEQKLEEHRREIERLEREMQHLWGPHYAPPRYGRKKFAW</sequence>
<comment type="caution">
    <text evidence="3">The sequence shown here is derived from an EMBL/GenBank/DDBJ whole genome shotgun (WGS) entry which is preliminary data.</text>
</comment>
<evidence type="ECO:0000313" key="3">
    <source>
        <dbReference type="EMBL" id="MPC44374.1"/>
    </source>
</evidence>
<feature type="compositionally biased region" description="Polar residues" evidence="2">
    <location>
        <begin position="173"/>
        <end position="184"/>
    </location>
</feature>
<keyword evidence="4" id="KW-1185">Reference proteome</keyword>
<dbReference type="EMBL" id="VSRR010006249">
    <property type="protein sequence ID" value="MPC44374.1"/>
    <property type="molecule type" value="Genomic_DNA"/>
</dbReference>
<gene>
    <name evidence="3" type="ORF">E2C01_038046</name>
</gene>
<feature type="region of interest" description="Disordered" evidence="2">
    <location>
        <begin position="173"/>
        <end position="192"/>
    </location>
</feature>
<dbReference type="OrthoDB" id="6431598at2759"/>